<feature type="signal peptide" evidence="2">
    <location>
        <begin position="1"/>
        <end position="27"/>
    </location>
</feature>
<feature type="chain" id="PRO_5045497790" evidence="2">
    <location>
        <begin position="28"/>
        <end position="565"/>
    </location>
</feature>
<keyword evidence="2" id="KW-0732">Signal</keyword>
<evidence type="ECO:0000256" key="1">
    <source>
        <dbReference type="SAM" id="Phobius"/>
    </source>
</evidence>
<keyword evidence="1" id="KW-0812">Transmembrane</keyword>
<dbReference type="InterPro" id="IPR048389">
    <property type="entry name" value="YciQ-like_C"/>
</dbReference>
<dbReference type="RefSeq" id="WP_343872421.1">
    <property type="nucleotide sequence ID" value="NZ_BAAAIX010000007.1"/>
</dbReference>
<keyword evidence="6" id="KW-1185">Reference proteome</keyword>
<dbReference type="InterPro" id="IPR018702">
    <property type="entry name" value="DUF2207"/>
</dbReference>
<organism evidence="5 6">
    <name type="scientific">Luteococcus peritonei</name>
    <dbReference type="NCBI Taxonomy" id="88874"/>
    <lineage>
        <taxon>Bacteria</taxon>
        <taxon>Bacillati</taxon>
        <taxon>Actinomycetota</taxon>
        <taxon>Actinomycetes</taxon>
        <taxon>Propionibacteriales</taxon>
        <taxon>Propionibacteriaceae</taxon>
        <taxon>Luteococcus</taxon>
    </lineage>
</organism>
<keyword evidence="1" id="KW-1133">Transmembrane helix</keyword>
<proteinExistence type="predicted"/>
<gene>
    <name evidence="5" type="ORF">ACFSCS_04235</name>
</gene>
<dbReference type="Proteomes" id="UP001597326">
    <property type="component" value="Unassembled WGS sequence"/>
</dbReference>
<name>A0ABW4RT96_9ACTN</name>
<keyword evidence="1" id="KW-0472">Membrane</keyword>
<feature type="transmembrane region" description="Helical" evidence="1">
    <location>
        <begin position="440"/>
        <end position="458"/>
    </location>
</feature>
<feature type="domain" description="Predicted membrane protein YciQ-like C-terminal" evidence="4">
    <location>
        <begin position="297"/>
        <end position="519"/>
    </location>
</feature>
<comment type="caution">
    <text evidence="5">The sequence shown here is derived from an EMBL/GenBank/DDBJ whole genome shotgun (WGS) entry which is preliminary data.</text>
</comment>
<accession>A0ABW4RT96</accession>
<dbReference type="Pfam" id="PF20990">
    <property type="entry name" value="DUF2207_C"/>
    <property type="match status" value="1"/>
</dbReference>
<evidence type="ECO:0000259" key="3">
    <source>
        <dbReference type="Pfam" id="PF09972"/>
    </source>
</evidence>
<evidence type="ECO:0000313" key="6">
    <source>
        <dbReference type="Proteomes" id="UP001597326"/>
    </source>
</evidence>
<evidence type="ECO:0000259" key="4">
    <source>
        <dbReference type="Pfam" id="PF20990"/>
    </source>
</evidence>
<protein>
    <submittedName>
        <fullName evidence="5">DUF2207 family protein</fullName>
    </submittedName>
</protein>
<reference evidence="6" key="1">
    <citation type="journal article" date="2019" name="Int. J. Syst. Evol. Microbiol.">
        <title>The Global Catalogue of Microorganisms (GCM) 10K type strain sequencing project: providing services to taxonomists for standard genome sequencing and annotation.</title>
        <authorList>
            <consortium name="The Broad Institute Genomics Platform"/>
            <consortium name="The Broad Institute Genome Sequencing Center for Infectious Disease"/>
            <person name="Wu L."/>
            <person name="Ma J."/>
        </authorList>
    </citation>
    <scope>NUCLEOTIDE SEQUENCE [LARGE SCALE GENOMIC DNA]</scope>
    <source>
        <strain evidence="6">CAIM 431</strain>
    </source>
</reference>
<feature type="transmembrane region" description="Helical" evidence="1">
    <location>
        <begin position="245"/>
        <end position="262"/>
    </location>
</feature>
<evidence type="ECO:0000256" key="2">
    <source>
        <dbReference type="SAM" id="SignalP"/>
    </source>
</evidence>
<evidence type="ECO:0000313" key="5">
    <source>
        <dbReference type="EMBL" id="MFD1889397.1"/>
    </source>
</evidence>
<feature type="domain" description="DUF2207" evidence="3">
    <location>
        <begin position="34"/>
        <end position="168"/>
    </location>
</feature>
<dbReference type="EMBL" id="JBHUFZ010000008">
    <property type="protein sequence ID" value="MFD1889397.1"/>
    <property type="molecule type" value="Genomic_DNA"/>
</dbReference>
<sequence>MSKTTTTLCALAASATLALSAALPAHAEPLASTLEVEGSVDAGGALSINETITFQGEAPATLTQRLATTEDAMDRSHYVFSIDNVKASADGTDLAPAVRTDGDYTVIDVDTAKAGGKPITISYVVHGAARAQAPVAGQAERTEVKWRVLQGLSVPVKEVSGTVRTPGTVSFVNCESGPPVALQPCTTFGAGTHEAPQPTFSDGPRGSGEVVQLDFGLPSSVVASNSVIDHKWSLDRAFSVNRKTLLASLLPLLLGGLALWLLHRRAGRDQVHASRVTPVAEFRPVGPGESRFTVLHDVRPGHVGTVADERVDPVDVTATLLDLAVRGWLRIVQRPDRPNHPLDWTFERREAGQGELRGFEARLRDAVAPAGAPGVTVSAISPAVEPVVEAVQDDLYEDVVRRGWFERSPQATRSRWAVLGWTALALAVLATLLLVLFTTYGLVGVALSLLGLGALLVAQQMPRRTHDGSALLGGLSALASQLATQPTNQAPAGQEYAELSRVLPYAVVLGGRERWLQALVDADDDAAPDGDDLDWYHAPETWHLRDLPGSLNAFIVTVQGQLFGR</sequence>
<feature type="transmembrane region" description="Helical" evidence="1">
    <location>
        <begin position="416"/>
        <end position="434"/>
    </location>
</feature>
<dbReference type="Pfam" id="PF09972">
    <property type="entry name" value="DUF2207"/>
    <property type="match status" value="1"/>
</dbReference>